<gene>
    <name evidence="1" type="ORF">BH720_037380</name>
</gene>
<evidence type="ECO:0000313" key="1">
    <source>
        <dbReference type="EMBL" id="XPM64471.1"/>
    </source>
</evidence>
<dbReference type="Proteomes" id="UP000095472">
    <property type="component" value="Chromosome"/>
</dbReference>
<evidence type="ECO:0000313" key="2">
    <source>
        <dbReference type="Proteomes" id="UP000095472"/>
    </source>
</evidence>
<organism evidence="1 2">
    <name type="scientific">Desertifilum tharense IPPAS B-1220</name>
    <dbReference type="NCBI Taxonomy" id="1781255"/>
    <lineage>
        <taxon>Bacteria</taxon>
        <taxon>Bacillati</taxon>
        <taxon>Cyanobacteriota</taxon>
        <taxon>Cyanophyceae</taxon>
        <taxon>Desertifilales</taxon>
        <taxon>Desertifilaceae</taxon>
        <taxon>Desertifilum</taxon>
    </lineage>
</organism>
<name>A0ACD5GX37_9CYAN</name>
<reference evidence="1 2" key="1">
    <citation type="journal article" date="2016" name="Genome Announc.">
        <title>Draft Genome Sequence of the Thermotolerant Cyanobacterium Desertifilum sp. IPPAS B-1220.</title>
        <authorList>
            <person name="Mironov K.S."/>
            <person name="Sinetova M.A."/>
            <person name="Bolatkhan K."/>
            <person name="Zayadan B.K."/>
            <person name="Ustinova V.V."/>
            <person name="Kupriyanova E.V."/>
            <person name="Skrypnik A.N."/>
            <person name="Gogoleva N.E."/>
            <person name="Gogolev Y.V."/>
            <person name="Los D.A."/>
        </authorList>
    </citation>
    <scope>NUCLEOTIDE SEQUENCE [LARGE SCALE GENOMIC DNA]</scope>
    <source>
        <strain evidence="1 2">IPPAS B-1220</strain>
    </source>
</reference>
<proteinExistence type="predicted"/>
<protein>
    <submittedName>
        <fullName evidence="1">Uncharacterized protein</fullName>
    </submittedName>
</protein>
<dbReference type="EMBL" id="CP182909">
    <property type="protein sequence ID" value="XPM64471.1"/>
    <property type="molecule type" value="Genomic_DNA"/>
</dbReference>
<sequence>MSGQSVEAVDSLNLILSVHCIVLFESVRVGNWKWEQGRAKLKQVFRAIFALWGLALSAIALTRVGLRN</sequence>
<accession>A0ACD5GX37</accession>
<keyword evidence="2" id="KW-1185">Reference proteome</keyword>